<dbReference type="GO" id="GO:0016020">
    <property type="term" value="C:membrane"/>
    <property type="evidence" value="ECO:0007669"/>
    <property type="project" value="UniProtKB-SubCell"/>
</dbReference>
<reference evidence="13 14" key="1">
    <citation type="submission" date="2021-07" db="EMBL/GenBank/DDBJ databases">
        <title>The Aristolochia fimbriata genome: insights into angiosperm evolution, floral development and chemical biosynthesis.</title>
        <authorList>
            <person name="Jiao Y."/>
        </authorList>
    </citation>
    <scope>NUCLEOTIDE SEQUENCE [LARGE SCALE GENOMIC DNA]</scope>
    <source>
        <strain evidence="13">IBCAS-2021</strain>
        <tissue evidence="13">Leaf</tissue>
    </source>
</reference>
<dbReference type="InterPro" id="IPR050994">
    <property type="entry name" value="At_inactive_RLKs"/>
</dbReference>
<dbReference type="Gene3D" id="3.80.10.10">
    <property type="entry name" value="Ribonuclease Inhibitor"/>
    <property type="match status" value="1"/>
</dbReference>
<evidence type="ECO:0000256" key="1">
    <source>
        <dbReference type="ARBA" id="ARBA00004167"/>
    </source>
</evidence>
<comment type="subcellular location">
    <subcellularLocation>
        <location evidence="1">Membrane</location>
        <topology evidence="1">Single-pass membrane protein</topology>
    </subcellularLocation>
</comment>
<keyword evidence="4 10" id="KW-0812">Transmembrane</keyword>
<keyword evidence="9" id="KW-0325">Glycoprotein</keyword>
<dbReference type="SUPFAM" id="SSF52058">
    <property type="entry name" value="L domain-like"/>
    <property type="match status" value="1"/>
</dbReference>
<dbReference type="PANTHER" id="PTHR48010">
    <property type="entry name" value="OS05G0588300 PROTEIN"/>
    <property type="match status" value="1"/>
</dbReference>
<gene>
    <name evidence="13" type="ORF">H6P81_001259</name>
</gene>
<dbReference type="SMART" id="SM00369">
    <property type="entry name" value="LRR_TYP"/>
    <property type="match status" value="3"/>
</dbReference>
<organism evidence="13 14">
    <name type="scientific">Aristolochia fimbriata</name>
    <name type="common">White veined hardy Dutchman's pipe vine</name>
    <dbReference type="NCBI Taxonomy" id="158543"/>
    <lineage>
        <taxon>Eukaryota</taxon>
        <taxon>Viridiplantae</taxon>
        <taxon>Streptophyta</taxon>
        <taxon>Embryophyta</taxon>
        <taxon>Tracheophyta</taxon>
        <taxon>Spermatophyta</taxon>
        <taxon>Magnoliopsida</taxon>
        <taxon>Magnoliidae</taxon>
        <taxon>Piperales</taxon>
        <taxon>Aristolochiaceae</taxon>
        <taxon>Aristolochia</taxon>
    </lineage>
</organism>
<evidence type="ECO:0000313" key="13">
    <source>
        <dbReference type="EMBL" id="KAG9456751.1"/>
    </source>
</evidence>
<keyword evidence="5 11" id="KW-0732">Signal</keyword>
<evidence type="ECO:0000256" key="4">
    <source>
        <dbReference type="ARBA" id="ARBA00022692"/>
    </source>
</evidence>
<evidence type="ECO:0000256" key="7">
    <source>
        <dbReference type="ARBA" id="ARBA00022989"/>
    </source>
</evidence>
<dbReference type="FunFam" id="3.80.10.10:FF:000111">
    <property type="entry name" value="LRR receptor-like serine/threonine-protein kinase ERECTA"/>
    <property type="match status" value="1"/>
</dbReference>
<dbReference type="Proteomes" id="UP000825729">
    <property type="component" value="Unassembled WGS sequence"/>
</dbReference>
<name>A0AAV7FA90_ARIFI</name>
<dbReference type="InterPro" id="IPR032675">
    <property type="entry name" value="LRR_dom_sf"/>
</dbReference>
<dbReference type="EMBL" id="JAINDJ010000002">
    <property type="protein sequence ID" value="KAG9456751.1"/>
    <property type="molecule type" value="Genomic_DNA"/>
</dbReference>
<dbReference type="Pfam" id="PF13855">
    <property type="entry name" value="LRR_8"/>
    <property type="match status" value="1"/>
</dbReference>
<comment type="caution">
    <text evidence="13">The sequence shown here is derived from an EMBL/GenBank/DDBJ whole genome shotgun (WGS) entry which is preliminary data.</text>
</comment>
<keyword evidence="6" id="KW-0677">Repeat</keyword>
<accession>A0AAV7FA90</accession>
<dbReference type="InterPro" id="IPR003591">
    <property type="entry name" value="Leu-rich_rpt_typical-subtyp"/>
</dbReference>
<proteinExistence type="inferred from homology"/>
<dbReference type="InterPro" id="IPR055414">
    <property type="entry name" value="LRR_R13L4/SHOC2-like"/>
</dbReference>
<comment type="similarity">
    <text evidence="2">Belongs to the RLP family.</text>
</comment>
<evidence type="ECO:0000256" key="10">
    <source>
        <dbReference type="SAM" id="Phobius"/>
    </source>
</evidence>
<dbReference type="InterPro" id="IPR001611">
    <property type="entry name" value="Leu-rich_rpt"/>
</dbReference>
<keyword evidence="14" id="KW-1185">Reference proteome</keyword>
<dbReference type="FunFam" id="3.80.10.10:FF:000041">
    <property type="entry name" value="LRR receptor-like serine/threonine-protein kinase ERECTA"/>
    <property type="match status" value="1"/>
</dbReference>
<evidence type="ECO:0000256" key="9">
    <source>
        <dbReference type="ARBA" id="ARBA00023180"/>
    </source>
</evidence>
<evidence type="ECO:0000259" key="12">
    <source>
        <dbReference type="Pfam" id="PF23598"/>
    </source>
</evidence>
<evidence type="ECO:0000256" key="8">
    <source>
        <dbReference type="ARBA" id="ARBA00023136"/>
    </source>
</evidence>
<keyword evidence="8 10" id="KW-0472">Membrane</keyword>
<dbReference type="PANTHER" id="PTHR48010:SF5">
    <property type="entry name" value="PROTEIN TOO MANY MOUTHS"/>
    <property type="match status" value="1"/>
</dbReference>
<keyword evidence="7 10" id="KW-1133">Transmembrane helix</keyword>
<dbReference type="Pfam" id="PF00560">
    <property type="entry name" value="LRR_1"/>
    <property type="match status" value="2"/>
</dbReference>
<feature type="chain" id="PRO_5043686743" description="Disease resistance R13L4/SHOC-2-like LRR domain-containing protein" evidence="11">
    <location>
        <begin position="23"/>
        <end position="467"/>
    </location>
</feature>
<feature type="transmembrane region" description="Helical" evidence="10">
    <location>
        <begin position="447"/>
        <end position="466"/>
    </location>
</feature>
<evidence type="ECO:0000256" key="11">
    <source>
        <dbReference type="SAM" id="SignalP"/>
    </source>
</evidence>
<keyword evidence="3" id="KW-0433">Leucine-rich repeat</keyword>
<dbReference type="Pfam" id="PF23598">
    <property type="entry name" value="LRR_14"/>
    <property type="match status" value="1"/>
</dbReference>
<evidence type="ECO:0000256" key="3">
    <source>
        <dbReference type="ARBA" id="ARBA00022614"/>
    </source>
</evidence>
<feature type="signal peptide" evidence="11">
    <location>
        <begin position="1"/>
        <end position="22"/>
    </location>
</feature>
<feature type="domain" description="Disease resistance R13L4/SHOC-2-like LRR" evidence="12">
    <location>
        <begin position="157"/>
        <end position="249"/>
    </location>
</feature>
<evidence type="ECO:0000313" key="14">
    <source>
        <dbReference type="Proteomes" id="UP000825729"/>
    </source>
</evidence>
<dbReference type="PRINTS" id="PR00019">
    <property type="entry name" value="LEURICHRPT"/>
</dbReference>
<dbReference type="AlphaFoldDB" id="A0AAV7FA90"/>
<evidence type="ECO:0000256" key="2">
    <source>
        <dbReference type="ARBA" id="ARBA00009592"/>
    </source>
</evidence>
<sequence length="467" mass="49874">MSRLLFGSVLLLLSFVCSSGAALDDYLPVQQPLLDKAEQKAVYDILTAANPDVDWSYAFSIDLCTAGPHGIVCEIDEEDPSKAHVVELNLGYVSDYSNNPPCSPTNASFSPALTRLPYLSKLFVYRCFVAAPTFLPGYLWSLGPQLQELVLQSNPGLSGSLPQDFGTILGLRRLIIAGTSISGEIPAAVGKLKSLQQLDLSGNALKGTIPSTIGELKELVVLDLSQNALLGSIPAELSPLPKLTKLDLSRNNLSGGIPASIGSLRSLELLDLSENGLSGGIPLFLGGLEGLKNLHLRGNPFNGTLPNIWNQLRGLVGLDLSRTGLVGPIPVSMGGLTDISYLSLDHNRLSGAIPAALAELPSVNRIDLSHNRLSGEVPFSKLMLRRLGERLRLDGNEGLCMDPETVVSFSEKIGISVCESSSSSSAPSVELRVSIDSSTGNRVRSQFRHAGAFFSAVFLLPLFFLFH</sequence>
<protein>
    <recommendedName>
        <fullName evidence="12">Disease resistance R13L4/SHOC-2-like LRR domain-containing protein</fullName>
    </recommendedName>
</protein>
<evidence type="ECO:0000256" key="5">
    <source>
        <dbReference type="ARBA" id="ARBA00022729"/>
    </source>
</evidence>
<evidence type="ECO:0000256" key="6">
    <source>
        <dbReference type="ARBA" id="ARBA00022737"/>
    </source>
</evidence>